<dbReference type="InterPro" id="IPR036465">
    <property type="entry name" value="vWFA_dom_sf"/>
</dbReference>
<gene>
    <name evidence="4" type="ORF">NEOLEDRAFT_1176895</name>
</gene>
<feature type="domain" description="DUF2828" evidence="2">
    <location>
        <begin position="65"/>
        <end position="517"/>
    </location>
</feature>
<dbReference type="OrthoDB" id="1149618at2759"/>
<evidence type="ECO:0000313" key="5">
    <source>
        <dbReference type="Proteomes" id="UP000076761"/>
    </source>
</evidence>
<dbReference type="Gene3D" id="3.40.50.410">
    <property type="entry name" value="von Willebrand factor, type A domain"/>
    <property type="match status" value="1"/>
</dbReference>
<feature type="coiled-coil region" evidence="1">
    <location>
        <begin position="239"/>
        <end position="275"/>
    </location>
</feature>
<reference evidence="4 5" key="1">
    <citation type="journal article" date="2016" name="Mol. Biol. Evol.">
        <title>Comparative Genomics of Early-Diverging Mushroom-Forming Fungi Provides Insights into the Origins of Lignocellulose Decay Capabilities.</title>
        <authorList>
            <person name="Nagy L.G."/>
            <person name="Riley R."/>
            <person name="Tritt A."/>
            <person name="Adam C."/>
            <person name="Daum C."/>
            <person name="Floudas D."/>
            <person name="Sun H."/>
            <person name="Yadav J.S."/>
            <person name="Pangilinan J."/>
            <person name="Larsson K.H."/>
            <person name="Matsuura K."/>
            <person name="Barry K."/>
            <person name="Labutti K."/>
            <person name="Kuo R."/>
            <person name="Ohm R.A."/>
            <person name="Bhattacharya S.S."/>
            <person name="Shirouzu T."/>
            <person name="Yoshinaga Y."/>
            <person name="Martin F.M."/>
            <person name="Grigoriev I.V."/>
            <person name="Hibbett D.S."/>
        </authorList>
    </citation>
    <scope>NUCLEOTIDE SEQUENCE [LARGE SCALE GENOMIC DNA]</scope>
    <source>
        <strain evidence="4 5">HHB14362 ss-1</strain>
    </source>
</reference>
<evidence type="ECO:0000259" key="3">
    <source>
        <dbReference type="Pfam" id="PF25043"/>
    </source>
</evidence>
<dbReference type="PIRSF" id="PIRSF015417">
    <property type="entry name" value="T31B5_30_vWA"/>
    <property type="match status" value="1"/>
</dbReference>
<organism evidence="4 5">
    <name type="scientific">Neolentinus lepideus HHB14362 ss-1</name>
    <dbReference type="NCBI Taxonomy" id="1314782"/>
    <lineage>
        <taxon>Eukaryota</taxon>
        <taxon>Fungi</taxon>
        <taxon>Dikarya</taxon>
        <taxon>Basidiomycota</taxon>
        <taxon>Agaricomycotina</taxon>
        <taxon>Agaricomycetes</taxon>
        <taxon>Gloeophyllales</taxon>
        <taxon>Gloeophyllaceae</taxon>
        <taxon>Neolentinus</taxon>
    </lineage>
</organism>
<proteinExistence type="predicted"/>
<evidence type="ECO:0000259" key="2">
    <source>
        <dbReference type="Pfam" id="PF11443"/>
    </source>
</evidence>
<dbReference type="Pfam" id="PF25043">
    <property type="entry name" value="DUF7788"/>
    <property type="match status" value="1"/>
</dbReference>
<protein>
    <submittedName>
        <fullName evidence="4">Uncharacterized protein</fullName>
    </submittedName>
</protein>
<name>A0A165TS82_9AGAM</name>
<dbReference type="InterPro" id="IPR056690">
    <property type="entry name" value="DUF7788"/>
</dbReference>
<keyword evidence="5" id="KW-1185">Reference proteome</keyword>
<dbReference type="AlphaFoldDB" id="A0A165TS82"/>
<dbReference type="EMBL" id="KV425563">
    <property type="protein sequence ID" value="KZT27099.1"/>
    <property type="molecule type" value="Genomic_DNA"/>
</dbReference>
<dbReference type="PANTHER" id="PTHR31373">
    <property type="entry name" value="OS06G0652100 PROTEIN"/>
    <property type="match status" value="1"/>
</dbReference>
<keyword evidence="1" id="KW-0175">Coiled coil</keyword>
<feature type="domain" description="DUF7788" evidence="3">
    <location>
        <begin position="520"/>
        <end position="750"/>
    </location>
</feature>
<dbReference type="InParanoid" id="A0A165TS82"/>
<evidence type="ECO:0000313" key="4">
    <source>
        <dbReference type="EMBL" id="KZT27099.1"/>
    </source>
</evidence>
<dbReference type="Proteomes" id="UP000076761">
    <property type="component" value="Unassembled WGS sequence"/>
</dbReference>
<sequence>MASTPAAAATSQTVTLPFVEELFNPNFLDVLLPATRNPVSVSSVVDTPQNPMMDALKSTASHTLTWNDAPAFSSTGSATLDAFQHLTRYASWDTIDSALTKAWKEDPTITLRLIWNTRSIHDGKGEKELFYQAYAWLYKNHPRTAIANLAYLVAPVCKRKGKKSRDYEGLCHGYWKDLLNILGLATFDELGSLETPSSAKFLHWPRTPASNSIFRRKRNSQIAKTEGRAKDEVERASRIEAALRHNAQKKEEARNKRSQARAESYERLARKLQDVKYRALYVAVARLIADKLAEDLVTLEKLDSLPQDAERQERFDLLRQLSLVGKWAPTPGGVHDRHTNIATAVCLLLHRAGHVDVSGIRDPLSRLSRLPLSGWSTLETHIVRSFYQRWVLRPLRSALACPEPLMSANRWNEIRYNRVPSICMKNNTEHFCRHDLEGFGRYLMDVESGKRSISGATLMPHELVKEVLDLGNYSYHVSDSKKPSIEDVKKQIAEMKLRVFEEQWKTLIARLREAGTLESVLAVCDVSGSMFSPYSSGSYSDKKTVQPIYPALSLSLILAQLGKPPFNNGFITFSSNPQFVQVNPEEDGLAVTLQNMQAADWGMNTNLHSVFVDLLLPLAVKNAVKPEDMIKRLFIFSDMQFDEAEQTSRDAANWQTNHDAIETVYREAGYEVPQIVYWNLNAGFVSVPVESERKGVALMTGFSPAMLKVFMGEEGEESLSEWATVEQTQAGEVKTKPEEEFNPINVMKKVLGRESYNGLVVVD</sequence>
<dbReference type="PANTHER" id="PTHR31373:SF27">
    <property type="entry name" value="TROVE DOMAIN-CONTAINING PROTEIN"/>
    <property type="match status" value="1"/>
</dbReference>
<dbReference type="InterPro" id="IPR011205">
    <property type="entry name" value="UCP015417_vWA"/>
</dbReference>
<dbReference type="Pfam" id="PF11443">
    <property type="entry name" value="DUF2828"/>
    <property type="match status" value="1"/>
</dbReference>
<evidence type="ECO:0000256" key="1">
    <source>
        <dbReference type="SAM" id="Coils"/>
    </source>
</evidence>
<dbReference type="InterPro" id="IPR058580">
    <property type="entry name" value="DUF2828"/>
</dbReference>
<accession>A0A165TS82</accession>